<protein>
    <submittedName>
        <fullName evidence="2">Uncharacterized protein</fullName>
    </submittedName>
</protein>
<dbReference type="EMBL" id="BNDY01000002">
    <property type="protein sequence ID" value="GHI36456.1"/>
    <property type="molecule type" value="Genomic_DNA"/>
</dbReference>
<accession>A0ABQ3QGP6</accession>
<proteinExistence type="predicted"/>
<name>A0ABQ3QGP6_9ACTN</name>
<feature type="region of interest" description="Disordered" evidence="1">
    <location>
        <begin position="75"/>
        <end position="121"/>
    </location>
</feature>
<organism evidence="2 3">
    <name type="scientific">Streptomyces violascens</name>
    <dbReference type="NCBI Taxonomy" id="67381"/>
    <lineage>
        <taxon>Bacteria</taxon>
        <taxon>Bacillati</taxon>
        <taxon>Actinomycetota</taxon>
        <taxon>Actinomycetes</taxon>
        <taxon>Kitasatosporales</taxon>
        <taxon>Streptomycetaceae</taxon>
        <taxon>Streptomyces</taxon>
    </lineage>
</organism>
<evidence type="ECO:0000313" key="2">
    <source>
        <dbReference type="EMBL" id="GHI36456.1"/>
    </source>
</evidence>
<feature type="compositionally biased region" description="Low complexity" evidence="1">
    <location>
        <begin position="104"/>
        <end position="121"/>
    </location>
</feature>
<evidence type="ECO:0000256" key="1">
    <source>
        <dbReference type="SAM" id="MobiDB-lite"/>
    </source>
</evidence>
<evidence type="ECO:0000313" key="3">
    <source>
        <dbReference type="Proteomes" id="UP001050808"/>
    </source>
</evidence>
<gene>
    <name evidence="2" type="ORF">Sviol_08640</name>
</gene>
<comment type="caution">
    <text evidence="2">The sequence shown here is derived from an EMBL/GenBank/DDBJ whole genome shotgun (WGS) entry which is preliminary data.</text>
</comment>
<keyword evidence="3" id="KW-1185">Reference proteome</keyword>
<reference evidence="2" key="1">
    <citation type="submission" date="2024-05" db="EMBL/GenBank/DDBJ databases">
        <title>Whole genome shotgun sequence of Streptomyces violascens NBRC 12920.</title>
        <authorList>
            <person name="Komaki H."/>
            <person name="Tamura T."/>
        </authorList>
    </citation>
    <scope>NUCLEOTIDE SEQUENCE</scope>
    <source>
        <strain evidence="2">NBRC 12920</strain>
    </source>
</reference>
<dbReference type="Proteomes" id="UP001050808">
    <property type="component" value="Unassembled WGS sequence"/>
</dbReference>
<sequence length="121" mass="12277">MAVDEEQACGARAGALSAAVASVTVTDAATAKDAVAAVTTVRRRTGFLPGRMRRYRHRRSACVTGELSSVILRGNAGLPADSGTGTDIPPSRADRGRAGRGRKLLVSCSPGGSGGSLSHLS</sequence>